<dbReference type="Proteomes" id="UP001144372">
    <property type="component" value="Unassembled WGS sequence"/>
</dbReference>
<comment type="caution">
    <text evidence="1">The sequence shown here is derived from an EMBL/GenBank/DDBJ whole genome shotgun (WGS) entry which is preliminary data.</text>
</comment>
<organism evidence="1 2">
    <name type="scientific">Desulforhabdus amnigena</name>
    <dbReference type="NCBI Taxonomy" id="40218"/>
    <lineage>
        <taxon>Bacteria</taxon>
        <taxon>Pseudomonadati</taxon>
        <taxon>Thermodesulfobacteriota</taxon>
        <taxon>Syntrophobacteria</taxon>
        <taxon>Syntrophobacterales</taxon>
        <taxon>Syntrophobacteraceae</taxon>
        <taxon>Desulforhabdus</taxon>
    </lineage>
</organism>
<name>A0A9W6D2Q7_9BACT</name>
<gene>
    <name evidence="1" type="ORF">DAMNIGENAA_12670</name>
</gene>
<evidence type="ECO:0000313" key="1">
    <source>
        <dbReference type="EMBL" id="GLI33834.1"/>
    </source>
</evidence>
<proteinExistence type="predicted"/>
<dbReference type="AlphaFoldDB" id="A0A9W6D2Q7"/>
<dbReference type="RefSeq" id="WP_281793062.1">
    <property type="nucleotide sequence ID" value="NZ_BSDR01000001.1"/>
</dbReference>
<protein>
    <submittedName>
        <fullName evidence="1">Uncharacterized protein</fullName>
    </submittedName>
</protein>
<evidence type="ECO:0000313" key="2">
    <source>
        <dbReference type="Proteomes" id="UP001144372"/>
    </source>
</evidence>
<sequence>MDEMKFHVGERFPLPVPAEKGFTLEILDSGLTAFLQLPGLADEKVDAFNAGFSSYNFWESSTPVPVAVWVFNFSEPFAPVDFQFDARVVDPVHLQNFLDTSKEIKGDITFFLLDGDILRGKRTCRLDSAALALFHKTIQKQLSLSYTHEEYLRSCQTILRFNPGALARFGSRYRHMPERDV</sequence>
<reference evidence="1" key="1">
    <citation type="submission" date="2022-12" db="EMBL/GenBank/DDBJ databases">
        <title>Reference genome sequencing for broad-spectrum identification of bacterial and archaeal isolates by mass spectrometry.</title>
        <authorList>
            <person name="Sekiguchi Y."/>
            <person name="Tourlousse D.M."/>
        </authorList>
    </citation>
    <scope>NUCLEOTIDE SEQUENCE</scope>
    <source>
        <strain evidence="1">ASRB1</strain>
    </source>
</reference>
<accession>A0A9W6D2Q7</accession>
<keyword evidence="2" id="KW-1185">Reference proteome</keyword>
<dbReference type="EMBL" id="BSDR01000001">
    <property type="protein sequence ID" value="GLI33834.1"/>
    <property type="molecule type" value="Genomic_DNA"/>
</dbReference>